<evidence type="ECO:0000313" key="2">
    <source>
        <dbReference type="Proteomes" id="UP001597112"/>
    </source>
</evidence>
<name>A0ABW3K701_9BACT</name>
<organism evidence="1 2">
    <name type="scientific">Ohtaekwangia kribbensis</name>
    <dbReference type="NCBI Taxonomy" id="688913"/>
    <lineage>
        <taxon>Bacteria</taxon>
        <taxon>Pseudomonadati</taxon>
        <taxon>Bacteroidota</taxon>
        <taxon>Cytophagia</taxon>
        <taxon>Cytophagales</taxon>
        <taxon>Fulvivirgaceae</taxon>
        <taxon>Ohtaekwangia</taxon>
    </lineage>
</organism>
<protein>
    <recommendedName>
        <fullName evidence="3">Transposase</fullName>
    </recommendedName>
</protein>
<dbReference type="Proteomes" id="UP001597112">
    <property type="component" value="Unassembled WGS sequence"/>
</dbReference>
<dbReference type="RefSeq" id="WP_377581649.1">
    <property type="nucleotide sequence ID" value="NZ_JBHTKA010000007.1"/>
</dbReference>
<comment type="caution">
    <text evidence="1">The sequence shown here is derived from an EMBL/GenBank/DDBJ whole genome shotgun (WGS) entry which is preliminary data.</text>
</comment>
<gene>
    <name evidence="1" type="ORF">ACFQ21_19885</name>
</gene>
<reference evidence="2" key="1">
    <citation type="journal article" date="2019" name="Int. J. Syst. Evol. Microbiol.">
        <title>The Global Catalogue of Microorganisms (GCM) 10K type strain sequencing project: providing services to taxonomists for standard genome sequencing and annotation.</title>
        <authorList>
            <consortium name="The Broad Institute Genomics Platform"/>
            <consortium name="The Broad Institute Genome Sequencing Center for Infectious Disease"/>
            <person name="Wu L."/>
            <person name="Ma J."/>
        </authorList>
    </citation>
    <scope>NUCLEOTIDE SEQUENCE [LARGE SCALE GENOMIC DNA]</scope>
    <source>
        <strain evidence="2">CCUG 58938</strain>
    </source>
</reference>
<accession>A0ABW3K701</accession>
<evidence type="ECO:0000313" key="1">
    <source>
        <dbReference type="EMBL" id="MFD1001601.1"/>
    </source>
</evidence>
<sequence>MVSLANADLLPNFLPNNLFMFDGADFPKSLDEEVFNLWLENGRQSKIRYNYLLIVWDGYESNYCPVYVEQRDEIGQYEMYRTAVGRESLVAAYDLYSESRIV</sequence>
<dbReference type="EMBL" id="JBHTKA010000007">
    <property type="protein sequence ID" value="MFD1001601.1"/>
    <property type="molecule type" value="Genomic_DNA"/>
</dbReference>
<keyword evidence="2" id="KW-1185">Reference proteome</keyword>
<evidence type="ECO:0008006" key="3">
    <source>
        <dbReference type="Google" id="ProtNLM"/>
    </source>
</evidence>
<proteinExistence type="predicted"/>